<keyword evidence="1" id="KW-0067">ATP-binding</keyword>
<dbReference type="EMBL" id="DUZY01000001">
    <property type="protein sequence ID" value="DAD19692.1"/>
    <property type="molecule type" value="Genomic_DNA"/>
</dbReference>
<dbReference type="PANTHER" id="PTHR45621">
    <property type="entry name" value="OS01G0588500 PROTEIN-RELATED"/>
    <property type="match status" value="1"/>
</dbReference>
<evidence type="ECO:0000313" key="3">
    <source>
        <dbReference type="Proteomes" id="UP000607653"/>
    </source>
</evidence>
<dbReference type="SUPFAM" id="SSF56112">
    <property type="entry name" value="Protein kinase-like (PK-like)"/>
    <property type="match status" value="1"/>
</dbReference>
<evidence type="ECO:0000256" key="1">
    <source>
        <dbReference type="PROSITE-ProRule" id="PRU10141"/>
    </source>
</evidence>
<reference evidence="2 3" key="1">
    <citation type="journal article" date="2020" name="Mol. Biol. Evol.">
        <title>Distinct Expression and Methylation Patterns for Genes with Different Fates following a Single Whole-Genome Duplication in Flowering Plants.</title>
        <authorList>
            <person name="Shi T."/>
            <person name="Rahmani R.S."/>
            <person name="Gugger P.F."/>
            <person name="Wang M."/>
            <person name="Li H."/>
            <person name="Zhang Y."/>
            <person name="Li Z."/>
            <person name="Wang Q."/>
            <person name="Van de Peer Y."/>
            <person name="Marchal K."/>
            <person name="Chen J."/>
        </authorList>
    </citation>
    <scope>NUCLEOTIDE SEQUENCE [LARGE SCALE GENOMIC DNA]</scope>
    <source>
        <tissue evidence="2">Leaf</tissue>
    </source>
</reference>
<accession>A0A822XI93</accession>
<protein>
    <submittedName>
        <fullName evidence="2">Uncharacterized protein</fullName>
    </submittedName>
</protein>
<feature type="binding site" evidence="1">
    <location>
        <position position="77"/>
    </location>
    <ligand>
        <name>ATP</name>
        <dbReference type="ChEBI" id="CHEBI:30616"/>
    </ligand>
</feature>
<organism evidence="2 3">
    <name type="scientific">Nelumbo nucifera</name>
    <name type="common">Sacred lotus</name>
    <dbReference type="NCBI Taxonomy" id="4432"/>
    <lineage>
        <taxon>Eukaryota</taxon>
        <taxon>Viridiplantae</taxon>
        <taxon>Streptophyta</taxon>
        <taxon>Embryophyta</taxon>
        <taxon>Tracheophyta</taxon>
        <taxon>Spermatophyta</taxon>
        <taxon>Magnoliopsida</taxon>
        <taxon>Proteales</taxon>
        <taxon>Nelumbonaceae</taxon>
        <taxon>Nelumbo</taxon>
    </lineage>
</organism>
<evidence type="ECO:0000313" key="2">
    <source>
        <dbReference type="EMBL" id="DAD19692.1"/>
    </source>
</evidence>
<dbReference type="InterPro" id="IPR011009">
    <property type="entry name" value="Kinase-like_dom_sf"/>
</dbReference>
<gene>
    <name evidence="2" type="ORF">HUJ06_021155</name>
</gene>
<sequence length="102" mass="11241">MSLTDISNPASPLSADDISISVIGSNLHAFMLAELREIMQSFSSRNFLGEGGFGLVNKGFIDDNFKPKLKAQAVAVKLLALESLQGHREWLVRMLKLYFLGN</sequence>
<dbReference type="GO" id="GO:0005524">
    <property type="term" value="F:ATP binding"/>
    <property type="evidence" value="ECO:0007669"/>
    <property type="project" value="UniProtKB-UniRule"/>
</dbReference>
<dbReference type="Gene3D" id="3.30.200.20">
    <property type="entry name" value="Phosphorylase Kinase, domain 1"/>
    <property type="match status" value="1"/>
</dbReference>
<keyword evidence="3" id="KW-1185">Reference proteome</keyword>
<name>A0A822XI93_NELNU</name>
<comment type="caution">
    <text evidence="2">The sequence shown here is derived from an EMBL/GenBank/DDBJ whole genome shotgun (WGS) entry which is preliminary data.</text>
</comment>
<dbReference type="InterPro" id="IPR017441">
    <property type="entry name" value="Protein_kinase_ATP_BS"/>
</dbReference>
<keyword evidence="1" id="KW-0547">Nucleotide-binding</keyword>
<dbReference type="InterPro" id="IPR050823">
    <property type="entry name" value="Plant_Ser_Thr_Prot_Kinase"/>
</dbReference>
<dbReference type="AlphaFoldDB" id="A0A822XI93"/>
<dbReference type="PROSITE" id="PS00107">
    <property type="entry name" value="PROTEIN_KINASE_ATP"/>
    <property type="match status" value="1"/>
</dbReference>
<proteinExistence type="predicted"/>
<dbReference type="Proteomes" id="UP000607653">
    <property type="component" value="Unassembled WGS sequence"/>
</dbReference>